<sequence>WRIVVHGGIDGFSRLIVYLSAATNNRATTVLDCFLSAVEQFGLPSRVRSGTCGENIEVAHYMVSRQGENRNSHIPGRSVHNQSLESEGLLNPDKEIELFALHRCFVPQIQQHLFFFKDAWNHHGLRTAGNQSPLQLWLRNQREGEREDPPQVNINELNIKLWMSQNFLQLNKTELLVIGSKTCSFTISRLIKSMVWTGQDPITTMQRALSVPEIQLLHPLSEQELATLPSPAVPFSQALAVYLETVHVLTVRLEQNAQGENKIILR</sequence>
<dbReference type="EMBL" id="JAHFZB010000006">
    <property type="protein sequence ID" value="KAK6488864.1"/>
    <property type="molecule type" value="Genomic_DNA"/>
</dbReference>
<gene>
    <name evidence="2" type="ORF">HHUSO_G7815</name>
</gene>
<accession>A0ABR0ZVZ9</accession>
<dbReference type="PANTHER" id="PTHR46791:SF4">
    <property type="match status" value="1"/>
</dbReference>
<organism evidence="2 3">
    <name type="scientific">Huso huso</name>
    <name type="common">Beluga</name>
    <name type="synonym">Acipenser huso</name>
    <dbReference type="NCBI Taxonomy" id="61971"/>
    <lineage>
        <taxon>Eukaryota</taxon>
        <taxon>Metazoa</taxon>
        <taxon>Chordata</taxon>
        <taxon>Craniata</taxon>
        <taxon>Vertebrata</taxon>
        <taxon>Euteleostomi</taxon>
        <taxon>Actinopterygii</taxon>
        <taxon>Chondrostei</taxon>
        <taxon>Acipenseriformes</taxon>
        <taxon>Acipenseridae</taxon>
        <taxon>Huso</taxon>
    </lineage>
</organism>
<feature type="domain" description="Integrase core" evidence="1">
    <location>
        <begin position="1"/>
        <end position="85"/>
    </location>
</feature>
<feature type="non-terminal residue" evidence="2">
    <location>
        <position position="1"/>
    </location>
</feature>
<keyword evidence="3" id="KW-1185">Reference proteome</keyword>
<dbReference type="InterPro" id="IPR058913">
    <property type="entry name" value="Integrase_dom_put"/>
</dbReference>
<dbReference type="Pfam" id="PF24764">
    <property type="entry name" value="rva_4"/>
    <property type="match status" value="1"/>
</dbReference>
<comment type="caution">
    <text evidence="2">The sequence shown here is derived from an EMBL/GenBank/DDBJ whole genome shotgun (WGS) entry which is preliminary data.</text>
</comment>
<evidence type="ECO:0000313" key="3">
    <source>
        <dbReference type="Proteomes" id="UP001369086"/>
    </source>
</evidence>
<proteinExistence type="predicted"/>
<dbReference type="PANTHER" id="PTHR46791">
    <property type="entry name" value="EXPRESSED PROTEIN"/>
    <property type="match status" value="1"/>
</dbReference>
<protein>
    <recommendedName>
        <fullName evidence="1">Integrase core domain-containing protein</fullName>
    </recommendedName>
</protein>
<reference evidence="2 3" key="1">
    <citation type="submission" date="2021-05" db="EMBL/GenBank/DDBJ databases">
        <authorList>
            <person name="Zahm M."/>
            <person name="Klopp C."/>
            <person name="Cabau C."/>
            <person name="Kuhl H."/>
            <person name="Suciu R."/>
            <person name="Ciorpac M."/>
            <person name="Holostenco D."/>
            <person name="Gessner J."/>
            <person name="Wuertz S."/>
            <person name="Hohne C."/>
            <person name="Stock M."/>
            <person name="Gislard M."/>
            <person name="Lluch J."/>
            <person name="Milhes M."/>
            <person name="Lampietro C."/>
            <person name="Lopez Roques C."/>
            <person name="Donnadieu C."/>
            <person name="Du K."/>
            <person name="Schartl M."/>
            <person name="Guiguen Y."/>
        </authorList>
    </citation>
    <scope>NUCLEOTIDE SEQUENCE [LARGE SCALE GENOMIC DNA]</scope>
    <source>
        <strain evidence="2">Hh-F2</strain>
        <tissue evidence="2">Blood</tissue>
    </source>
</reference>
<evidence type="ECO:0000259" key="1">
    <source>
        <dbReference type="Pfam" id="PF24764"/>
    </source>
</evidence>
<dbReference type="Proteomes" id="UP001369086">
    <property type="component" value="Unassembled WGS sequence"/>
</dbReference>
<evidence type="ECO:0000313" key="2">
    <source>
        <dbReference type="EMBL" id="KAK6488864.1"/>
    </source>
</evidence>
<name>A0ABR0ZVZ9_HUSHU</name>